<evidence type="ECO:0000256" key="9">
    <source>
        <dbReference type="ARBA" id="ARBA00023224"/>
    </source>
</evidence>
<keyword evidence="4" id="KW-0145">Chemotaxis</keyword>
<dbReference type="InterPro" id="IPR004089">
    <property type="entry name" value="MCPsignal_dom"/>
</dbReference>
<dbReference type="Gene3D" id="1.10.287.950">
    <property type="entry name" value="Methyl-accepting chemotaxis protein"/>
    <property type="match status" value="1"/>
</dbReference>
<accession>A0A1H9RUC3</accession>
<evidence type="ECO:0000313" key="16">
    <source>
        <dbReference type="Proteomes" id="UP000199766"/>
    </source>
</evidence>
<dbReference type="RefSeq" id="WP_091458978.1">
    <property type="nucleotide sequence ID" value="NZ_FOGD01000014.1"/>
</dbReference>
<evidence type="ECO:0000313" key="15">
    <source>
        <dbReference type="EMBL" id="SER76531.1"/>
    </source>
</evidence>
<proteinExistence type="inferred from homology"/>
<protein>
    <submittedName>
        <fullName evidence="15">Methyl-accepting chemotaxis sensory transducer</fullName>
    </submittedName>
</protein>
<evidence type="ECO:0000256" key="1">
    <source>
        <dbReference type="ARBA" id="ARBA00004429"/>
    </source>
</evidence>
<dbReference type="Proteomes" id="UP000199766">
    <property type="component" value="Unassembled WGS sequence"/>
</dbReference>
<feature type="transmembrane region" description="Helical" evidence="12">
    <location>
        <begin position="190"/>
        <end position="210"/>
    </location>
</feature>
<evidence type="ECO:0000256" key="3">
    <source>
        <dbReference type="ARBA" id="ARBA00022481"/>
    </source>
</evidence>
<dbReference type="Pfam" id="PF00672">
    <property type="entry name" value="HAMP"/>
    <property type="match status" value="1"/>
</dbReference>
<evidence type="ECO:0000256" key="12">
    <source>
        <dbReference type="SAM" id="Phobius"/>
    </source>
</evidence>
<keyword evidence="6 12" id="KW-0812">Transmembrane</keyword>
<evidence type="ECO:0000256" key="4">
    <source>
        <dbReference type="ARBA" id="ARBA00022500"/>
    </source>
</evidence>
<dbReference type="GO" id="GO:0005886">
    <property type="term" value="C:plasma membrane"/>
    <property type="evidence" value="ECO:0007669"/>
    <property type="project" value="UniProtKB-SubCell"/>
</dbReference>
<evidence type="ECO:0000256" key="5">
    <source>
        <dbReference type="ARBA" id="ARBA00022519"/>
    </source>
</evidence>
<sequence>MNRFRISTRLTVFVAVLASLLVLIGSIGLFGMTKQGDALDTVYKDRTVPLSQLSTIQYLMLHNRMLIANSLLIQKPEAVQKNEQQIQQNLDKASTLWKEYMTTYLTPEEAQIASQFEQAWQKFVQEGLQPSMAPMRSGDFDAAKRIALERNVPLFNKMQEQSEALIRLQVDEVKKEYDAGTARFHTIRSVSAVSIALGLAFALWFGWTLVRGITLPLQRAVQIAQAVAQGDLSQRIHSQGQDELAALMQSLAHMQTRLAAVVVNVRRGSESISIASAEIAQGNQDLSARTEAQASALEETASSMEQLSATVKHNADSAQQANQLAVNASTVATKGGEVVAQVVDTMQGINESSRKIADIISVIDGIAFQTNILALNAAVEAARAGEQGRGFAVVASEVRNLAGRSAEAAKEIKALIGVSVDRVEQGAGLADQAGVTMTEVVGSIRQATSLMGEISTASQEQAAGVAQVGEAVAQLDQVTQQNASLVDEMAAAARSLEAQAQSLVQVVAVFRT</sequence>
<evidence type="ECO:0000256" key="10">
    <source>
        <dbReference type="ARBA" id="ARBA00029447"/>
    </source>
</evidence>
<dbReference type="InterPro" id="IPR051310">
    <property type="entry name" value="MCP_chemotaxis"/>
</dbReference>
<dbReference type="InterPro" id="IPR035440">
    <property type="entry name" value="4HB_MCP_dom_sf"/>
</dbReference>
<comment type="subcellular location">
    <subcellularLocation>
        <location evidence="1">Cell inner membrane</location>
        <topology evidence="1">Multi-pass membrane protein</topology>
    </subcellularLocation>
</comment>
<dbReference type="PANTHER" id="PTHR43531">
    <property type="entry name" value="PROTEIN ICFG"/>
    <property type="match status" value="1"/>
</dbReference>
<evidence type="ECO:0000256" key="11">
    <source>
        <dbReference type="PROSITE-ProRule" id="PRU00284"/>
    </source>
</evidence>
<keyword evidence="9 11" id="KW-0807">Transducer</keyword>
<reference evidence="15 16" key="1">
    <citation type="submission" date="2016-10" db="EMBL/GenBank/DDBJ databases">
        <authorList>
            <person name="de Groot N.N."/>
        </authorList>
    </citation>
    <scope>NUCLEOTIDE SEQUENCE [LARGE SCALE GENOMIC DNA]</scope>
    <source>
        <strain evidence="15 16">ATCC 35958</strain>
    </source>
</reference>
<feature type="transmembrane region" description="Helical" evidence="12">
    <location>
        <begin position="12"/>
        <end position="33"/>
    </location>
</feature>
<keyword evidence="5" id="KW-0997">Cell inner membrane</keyword>
<dbReference type="SMART" id="SM00283">
    <property type="entry name" value="MA"/>
    <property type="match status" value="1"/>
</dbReference>
<evidence type="ECO:0000256" key="2">
    <source>
        <dbReference type="ARBA" id="ARBA00022475"/>
    </source>
</evidence>
<evidence type="ECO:0000256" key="6">
    <source>
        <dbReference type="ARBA" id="ARBA00022692"/>
    </source>
</evidence>
<dbReference type="OrthoDB" id="9806477at2"/>
<keyword evidence="2" id="KW-1003">Cell membrane</keyword>
<dbReference type="PROSITE" id="PS50111">
    <property type="entry name" value="CHEMOTAXIS_TRANSDUC_2"/>
    <property type="match status" value="1"/>
</dbReference>
<keyword evidence="8 12" id="KW-0472">Membrane</keyword>
<name>A0A1H9RUC3_9BURK</name>
<feature type="domain" description="HAMP" evidence="14">
    <location>
        <begin position="211"/>
        <end position="263"/>
    </location>
</feature>
<evidence type="ECO:0000256" key="7">
    <source>
        <dbReference type="ARBA" id="ARBA00022989"/>
    </source>
</evidence>
<dbReference type="SUPFAM" id="SSF58104">
    <property type="entry name" value="Methyl-accepting chemotaxis protein (MCP) signaling domain"/>
    <property type="match status" value="1"/>
</dbReference>
<dbReference type="GO" id="GO:0007165">
    <property type="term" value="P:signal transduction"/>
    <property type="evidence" value="ECO:0007669"/>
    <property type="project" value="UniProtKB-KW"/>
</dbReference>
<keyword evidence="3" id="KW-0488">Methylation</keyword>
<evidence type="ECO:0000256" key="8">
    <source>
        <dbReference type="ARBA" id="ARBA00023136"/>
    </source>
</evidence>
<dbReference type="InterPro" id="IPR003660">
    <property type="entry name" value="HAMP_dom"/>
</dbReference>
<gene>
    <name evidence="15" type="ORF">SAMN02982919_02978</name>
</gene>
<dbReference type="InterPro" id="IPR004090">
    <property type="entry name" value="Chemotax_Me-accpt_rcpt"/>
</dbReference>
<evidence type="ECO:0000259" key="14">
    <source>
        <dbReference type="PROSITE" id="PS50885"/>
    </source>
</evidence>
<dbReference type="PROSITE" id="PS50885">
    <property type="entry name" value="HAMP"/>
    <property type="match status" value="1"/>
</dbReference>
<dbReference type="AlphaFoldDB" id="A0A1H9RUC3"/>
<evidence type="ECO:0000259" key="13">
    <source>
        <dbReference type="PROSITE" id="PS50111"/>
    </source>
</evidence>
<dbReference type="Pfam" id="PF00015">
    <property type="entry name" value="MCPsignal"/>
    <property type="match status" value="1"/>
</dbReference>
<dbReference type="SUPFAM" id="SSF47170">
    <property type="entry name" value="Aspartate receptor, ligand-binding domain"/>
    <property type="match status" value="1"/>
</dbReference>
<feature type="domain" description="Methyl-accepting transducer" evidence="13">
    <location>
        <begin position="268"/>
        <end position="497"/>
    </location>
</feature>
<organism evidence="15 16">
    <name type="scientific">Giesbergeria anulus</name>
    <dbReference type="NCBI Taxonomy" id="180197"/>
    <lineage>
        <taxon>Bacteria</taxon>
        <taxon>Pseudomonadati</taxon>
        <taxon>Pseudomonadota</taxon>
        <taxon>Betaproteobacteria</taxon>
        <taxon>Burkholderiales</taxon>
        <taxon>Comamonadaceae</taxon>
        <taxon>Giesbergeria</taxon>
    </lineage>
</organism>
<dbReference type="InterPro" id="IPR003122">
    <property type="entry name" value="Tar_rcpt_lig-bd"/>
</dbReference>
<comment type="similarity">
    <text evidence="10">Belongs to the methyl-accepting chemotaxis (MCP) protein family.</text>
</comment>
<dbReference type="PANTHER" id="PTHR43531:SF14">
    <property type="entry name" value="METHYL-ACCEPTING CHEMOTAXIS PROTEIN I-RELATED"/>
    <property type="match status" value="1"/>
</dbReference>
<dbReference type="STRING" id="180197.SAMN02982919_02978"/>
<dbReference type="EMBL" id="FOGD01000014">
    <property type="protein sequence ID" value="SER76531.1"/>
    <property type="molecule type" value="Genomic_DNA"/>
</dbReference>
<dbReference type="Pfam" id="PF02203">
    <property type="entry name" value="TarH"/>
    <property type="match status" value="1"/>
</dbReference>
<dbReference type="GO" id="GO:0004888">
    <property type="term" value="F:transmembrane signaling receptor activity"/>
    <property type="evidence" value="ECO:0007669"/>
    <property type="project" value="InterPro"/>
</dbReference>
<dbReference type="CDD" id="cd11386">
    <property type="entry name" value="MCP_signal"/>
    <property type="match status" value="1"/>
</dbReference>
<keyword evidence="7 12" id="KW-1133">Transmembrane helix</keyword>
<keyword evidence="16" id="KW-1185">Reference proteome</keyword>
<dbReference type="PRINTS" id="PR00260">
    <property type="entry name" value="CHEMTRNSDUCR"/>
</dbReference>
<dbReference type="CDD" id="cd06225">
    <property type="entry name" value="HAMP"/>
    <property type="match status" value="1"/>
</dbReference>
<dbReference type="FunFam" id="1.10.287.950:FF:000001">
    <property type="entry name" value="Methyl-accepting chemotaxis sensory transducer"/>
    <property type="match status" value="1"/>
</dbReference>
<dbReference type="SMART" id="SM00304">
    <property type="entry name" value="HAMP"/>
    <property type="match status" value="2"/>
</dbReference>
<dbReference type="GO" id="GO:0006935">
    <property type="term" value="P:chemotaxis"/>
    <property type="evidence" value="ECO:0007669"/>
    <property type="project" value="UniProtKB-KW"/>
</dbReference>